<comment type="function">
    <text evidence="1">Transcriptional repressor of xylose-utilizing enzymes.</text>
</comment>
<dbReference type="PANTHER" id="PTHR18964">
    <property type="entry name" value="ROK (REPRESSOR, ORF, KINASE) FAMILY"/>
    <property type="match status" value="1"/>
</dbReference>
<evidence type="ECO:0000256" key="1">
    <source>
        <dbReference type="ARBA" id="ARBA00002486"/>
    </source>
</evidence>
<dbReference type="SUPFAM" id="SSF46785">
    <property type="entry name" value="Winged helix' DNA-binding domain"/>
    <property type="match status" value="1"/>
</dbReference>
<protein>
    <submittedName>
        <fullName evidence="5">Transcriptional regulator, MarR family</fullName>
    </submittedName>
</protein>
<dbReference type="EMBL" id="FOIM01000006">
    <property type="protein sequence ID" value="SET44619.1"/>
    <property type="molecule type" value="Genomic_DNA"/>
</dbReference>
<proteinExistence type="inferred from homology"/>
<reference evidence="6" key="1">
    <citation type="submission" date="2016-10" db="EMBL/GenBank/DDBJ databases">
        <authorList>
            <person name="Varghese N."/>
            <person name="Submissions S."/>
        </authorList>
    </citation>
    <scope>NUCLEOTIDE SEQUENCE [LARGE SCALE GENOMIC DNA]</scope>
    <source>
        <strain evidence="6">NLAE-zl-G277</strain>
    </source>
</reference>
<evidence type="ECO:0000259" key="4">
    <source>
        <dbReference type="Pfam" id="PF01047"/>
    </source>
</evidence>
<dbReference type="GO" id="GO:0042732">
    <property type="term" value="P:D-xylose metabolic process"/>
    <property type="evidence" value="ECO:0007669"/>
    <property type="project" value="UniProtKB-KW"/>
</dbReference>
<dbReference type="Pfam" id="PF00480">
    <property type="entry name" value="ROK"/>
    <property type="match status" value="1"/>
</dbReference>
<dbReference type="RefSeq" id="WP_092362206.1">
    <property type="nucleotide sequence ID" value="NZ_CABJCG010000014.1"/>
</dbReference>
<dbReference type="STRING" id="460384.SAMN05216313_106134"/>
<dbReference type="Proteomes" id="UP000198508">
    <property type="component" value="Unassembled WGS sequence"/>
</dbReference>
<name>A0A1I0EH39_9FIRM</name>
<dbReference type="PANTHER" id="PTHR18964:SF149">
    <property type="entry name" value="BIFUNCTIONAL UDP-N-ACETYLGLUCOSAMINE 2-EPIMERASE_N-ACETYLMANNOSAMINE KINASE"/>
    <property type="match status" value="1"/>
</dbReference>
<dbReference type="InterPro" id="IPR000600">
    <property type="entry name" value="ROK"/>
</dbReference>
<evidence type="ECO:0000256" key="3">
    <source>
        <dbReference type="ARBA" id="ARBA00022629"/>
    </source>
</evidence>
<keyword evidence="3" id="KW-0119">Carbohydrate metabolism</keyword>
<sequence length="399" mass="44031">MAEKAKILNTGYIREQNTSEIMRCVRKYGPISRAEIGDKTSISRSTVTRVVNHLIAEGLLEECDVLETIRGRHPVNVDIRSDALSAFGVNISKNHLSIVLTDLKTKILDKTRISIKSLSSSEELICFIENEILRMIGERGLDRGRILGIGIGAPGLVDSENGVINDFALGGKMLGIPLKRELEKRLELKVSLDNNCNTWLFGESWSGYAVDQPDTLFVLSSEGVGCGILRHGEICRELNHRAAGLGHISVNMHGERCRCGNRGCVETYCSTDMIERKAEELLEVYRRNGIPGPQLEGPLTYREVARLVDEGDGLFVPILTEAACAMGCGLVSLINLYSPKLVILSGTLFDASNFYCKTVLREVRGRLSAGVLLPEFRRRNVSDPLFEIGAATTILHELF</sequence>
<keyword evidence="3" id="KW-0859">Xylose metabolism</keyword>
<evidence type="ECO:0000313" key="5">
    <source>
        <dbReference type="EMBL" id="SET44619.1"/>
    </source>
</evidence>
<evidence type="ECO:0000256" key="2">
    <source>
        <dbReference type="ARBA" id="ARBA00006479"/>
    </source>
</evidence>
<dbReference type="Gene3D" id="1.10.10.10">
    <property type="entry name" value="Winged helix-like DNA-binding domain superfamily/Winged helix DNA-binding domain"/>
    <property type="match status" value="1"/>
</dbReference>
<dbReference type="Pfam" id="PF01047">
    <property type="entry name" value="MarR"/>
    <property type="match status" value="1"/>
</dbReference>
<dbReference type="InterPro" id="IPR000835">
    <property type="entry name" value="HTH_MarR-typ"/>
</dbReference>
<feature type="domain" description="HTH marR-type" evidence="4">
    <location>
        <begin position="20"/>
        <end position="61"/>
    </location>
</feature>
<comment type="similarity">
    <text evidence="2">Belongs to the ROK (NagC/XylR) family.</text>
</comment>
<dbReference type="Gene3D" id="3.30.420.40">
    <property type="match status" value="2"/>
</dbReference>
<gene>
    <name evidence="5" type="ORF">SAMN05216313_106134</name>
</gene>
<keyword evidence="6" id="KW-1185">Reference proteome</keyword>
<dbReference type="InterPro" id="IPR036388">
    <property type="entry name" value="WH-like_DNA-bd_sf"/>
</dbReference>
<dbReference type="InterPro" id="IPR043129">
    <property type="entry name" value="ATPase_NBD"/>
</dbReference>
<dbReference type="GeneID" id="93276663"/>
<dbReference type="AlphaFoldDB" id="A0A1I0EH39"/>
<accession>A0A1I0EH39</accession>
<dbReference type="SUPFAM" id="SSF53067">
    <property type="entry name" value="Actin-like ATPase domain"/>
    <property type="match status" value="1"/>
</dbReference>
<organism evidence="5 6">
    <name type="scientific">Enterocloster lavalensis</name>
    <dbReference type="NCBI Taxonomy" id="460384"/>
    <lineage>
        <taxon>Bacteria</taxon>
        <taxon>Bacillati</taxon>
        <taxon>Bacillota</taxon>
        <taxon>Clostridia</taxon>
        <taxon>Lachnospirales</taxon>
        <taxon>Lachnospiraceae</taxon>
        <taxon>Enterocloster</taxon>
    </lineage>
</organism>
<dbReference type="InterPro" id="IPR036390">
    <property type="entry name" value="WH_DNA-bd_sf"/>
</dbReference>
<dbReference type="GO" id="GO:0003700">
    <property type="term" value="F:DNA-binding transcription factor activity"/>
    <property type="evidence" value="ECO:0007669"/>
    <property type="project" value="InterPro"/>
</dbReference>
<evidence type="ECO:0000313" key="6">
    <source>
        <dbReference type="Proteomes" id="UP000198508"/>
    </source>
</evidence>